<keyword evidence="3 5" id="KW-0732">Signal</keyword>
<feature type="binding site" evidence="4">
    <location>
        <position position="59"/>
    </location>
    <ligand>
        <name>molybdate</name>
        <dbReference type="ChEBI" id="CHEBI:36264"/>
    </ligand>
</feature>
<dbReference type="Pfam" id="PF13531">
    <property type="entry name" value="SBP_bac_11"/>
    <property type="match status" value="1"/>
</dbReference>
<dbReference type="OrthoDB" id="9785015at2"/>
<dbReference type="GO" id="GO:0030973">
    <property type="term" value="F:molybdate ion binding"/>
    <property type="evidence" value="ECO:0007669"/>
    <property type="project" value="InterPro"/>
</dbReference>
<comment type="similarity">
    <text evidence="1">Belongs to the bacterial solute-binding protein ModA family.</text>
</comment>
<evidence type="ECO:0000256" key="2">
    <source>
        <dbReference type="ARBA" id="ARBA00022723"/>
    </source>
</evidence>
<dbReference type="GO" id="GO:0046872">
    <property type="term" value="F:metal ion binding"/>
    <property type="evidence" value="ECO:0007669"/>
    <property type="project" value="UniProtKB-KW"/>
</dbReference>
<dbReference type="Proteomes" id="UP000237222">
    <property type="component" value="Unassembled WGS sequence"/>
</dbReference>
<sequence length="254" mass="27266">MIRIRQIGLLLSLLIGLSTAAAEQLSIAVASNFTAPMREIALEFEKTTGHQLRISYGSSGKFFAQISHGAPFQVFLSADQAKPAALCDAGLAVPASQFSYAIGALALWSPESNTVDEQGVILRTGNFNKLAIANPLLAPYGRAAVEVLKHLKLDEVTRDKWVTGENIAQTYQYVSTGNAEIGFVAVSQVIENGNLKSGSAWILPSDLYSPIKQDAVLLTSAKDNQVAKAFIAYLKGSEAQEIIRAYGYNVAETN</sequence>
<dbReference type="PANTHER" id="PTHR30632:SF14">
    <property type="entry name" value="TUNGSTATE_MOLYBDATE_CHROMATE-BINDING PROTEIN MODA"/>
    <property type="match status" value="1"/>
</dbReference>
<dbReference type="RefSeq" id="WP_103684739.1">
    <property type="nucleotide sequence ID" value="NZ_PQGG01000028.1"/>
</dbReference>
<dbReference type="InterPro" id="IPR050682">
    <property type="entry name" value="ModA/WtpA"/>
</dbReference>
<dbReference type="Gene3D" id="3.40.190.10">
    <property type="entry name" value="Periplasmic binding protein-like II"/>
    <property type="match status" value="2"/>
</dbReference>
<proteinExistence type="inferred from homology"/>
<dbReference type="InterPro" id="IPR044084">
    <property type="entry name" value="AvModA-like_subst-bd"/>
</dbReference>
<dbReference type="PIRSF" id="PIRSF004846">
    <property type="entry name" value="ModA"/>
    <property type="match status" value="1"/>
</dbReference>
<keyword evidence="2 4" id="KW-0479">Metal-binding</keyword>
<evidence type="ECO:0000256" key="4">
    <source>
        <dbReference type="PIRSR" id="PIRSR004846-1"/>
    </source>
</evidence>
<accession>A0A2S4HF08</accession>
<dbReference type="GO" id="GO:0015689">
    <property type="term" value="P:molybdate ion transport"/>
    <property type="evidence" value="ECO:0007669"/>
    <property type="project" value="InterPro"/>
</dbReference>
<dbReference type="PANTHER" id="PTHR30632">
    <property type="entry name" value="MOLYBDATE-BINDING PERIPLASMIC PROTEIN"/>
    <property type="match status" value="1"/>
</dbReference>
<dbReference type="EMBL" id="PQGG01000028">
    <property type="protein sequence ID" value="POP52558.1"/>
    <property type="molecule type" value="Genomic_DNA"/>
</dbReference>
<dbReference type="InterPro" id="IPR005950">
    <property type="entry name" value="ModA"/>
</dbReference>
<dbReference type="CDD" id="cd13539">
    <property type="entry name" value="PBP2_AvModA"/>
    <property type="match status" value="1"/>
</dbReference>
<evidence type="ECO:0000256" key="3">
    <source>
        <dbReference type="ARBA" id="ARBA00022729"/>
    </source>
</evidence>
<gene>
    <name evidence="6" type="primary">modA</name>
    <name evidence="6" type="ORF">C0068_12130</name>
</gene>
<comment type="caution">
    <text evidence="6">The sequence shown here is derived from an EMBL/GenBank/DDBJ whole genome shotgun (WGS) entry which is preliminary data.</text>
</comment>
<dbReference type="AlphaFoldDB" id="A0A2S4HF08"/>
<name>A0A2S4HF08_9GAMM</name>
<evidence type="ECO:0000313" key="6">
    <source>
        <dbReference type="EMBL" id="POP52558.1"/>
    </source>
</evidence>
<dbReference type="NCBIfam" id="TIGR01256">
    <property type="entry name" value="modA"/>
    <property type="match status" value="1"/>
</dbReference>
<dbReference type="SUPFAM" id="SSF53850">
    <property type="entry name" value="Periplasmic binding protein-like II"/>
    <property type="match status" value="1"/>
</dbReference>
<feature type="signal peptide" evidence="5">
    <location>
        <begin position="1"/>
        <end position="21"/>
    </location>
</feature>
<evidence type="ECO:0000256" key="5">
    <source>
        <dbReference type="SAM" id="SignalP"/>
    </source>
</evidence>
<reference evidence="6" key="1">
    <citation type="submission" date="2018-01" db="EMBL/GenBank/DDBJ databases">
        <authorList>
            <person name="Yu X.-D."/>
        </authorList>
    </citation>
    <scope>NUCLEOTIDE SEQUENCE</scope>
    <source>
        <strain evidence="6">ZX-21</strain>
    </source>
</reference>
<evidence type="ECO:0000313" key="7">
    <source>
        <dbReference type="Proteomes" id="UP000237222"/>
    </source>
</evidence>
<feature type="binding site" evidence="4">
    <location>
        <position position="167"/>
    </location>
    <ligand>
        <name>molybdate</name>
        <dbReference type="ChEBI" id="CHEBI:36264"/>
    </ligand>
</feature>
<evidence type="ECO:0000256" key="1">
    <source>
        <dbReference type="ARBA" id="ARBA00009175"/>
    </source>
</evidence>
<feature type="chain" id="PRO_5015635244" evidence="5">
    <location>
        <begin position="22"/>
        <end position="254"/>
    </location>
</feature>
<organism evidence="6 7">
    <name type="scientific">Zhongshania marina</name>
    <dbReference type="NCBI Taxonomy" id="2304603"/>
    <lineage>
        <taxon>Bacteria</taxon>
        <taxon>Pseudomonadati</taxon>
        <taxon>Pseudomonadota</taxon>
        <taxon>Gammaproteobacteria</taxon>
        <taxon>Cellvibrionales</taxon>
        <taxon>Spongiibacteraceae</taxon>
        <taxon>Zhongshania</taxon>
    </lineage>
</organism>
<keyword evidence="4" id="KW-0500">Molybdenum</keyword>
<protein>
    <submittedName>
        <fullName evidence="6">Molybdate ABC transporter substrate-binding protein</fullName>
    </submittedName>
</protein>